<comment type="caution">
    <text evidence="9">The sequence shown here is derived from an EMBL/GenBank/DDBJ whole genome shotgun (WGS) entry which is preliminary data.</text>
</comment>
<keyword evidence="9" id="KW-0282">Flagellum</keyword>
<evidence type="ECO:0000256" key="1">
    <source>
        <dbReference type="ARBA" id="ARBA00002591"/>
    </source>
</evidence>
<feature type="chain" id="PRO_5031396254" description="Flagellar L-ring protein" evidence="8">
    <location>
        <begin position="20"/>
        <end position="248"/>
    </location>
</feature>
<dbReference type="EMBL" id="JACHFZ010000003">
    <property type="protein sequence ID" value="MBB5292047.1"/>
    <property type="molecule type" value="Genomic_DNA"/>
</dbReference>
<name>A0A7W8MHA2_9CAUL</name>
<accession>A0A7W8MHA2</accession>
<dbReference type="PROSITE" id="PS51257">
    <property type="entry name" value="PROKAR_LIPOPROTEIN"/>
    <property type="match status" value="1"/>
</dbReference>
<protein>
    <recommendedName>
        <fullName evidence="7">Flagellar L-ring protein</fullName>
    </recommendedName>
    <alternativeName>
        <fullName evidence="7">Basal body L-ring protein</fullName>
    </alternativeName>
</protein>
<evidence type="ECO:0000256" key="4">
    <source>
        <dbReference type="ARBA" id="ARBA00023136"/>
    </source>
</evidence>
<evidence type="ECO:0000256" key="5">
    <source>
        <dbReference type="ARBA" id="ARBA00023143"/>
    </source>
</evidence>
<dbReference type="AlphaFoldDB" id="A0A7W8MHA2"/>
<dbReference type="PANTHER" id="PTHR34933">
    <property type="entry name" value="FLAGELLAR L-RING PROTEIN"/>
    <property type="match status" value="1"/>
</dbReference>
<feature type="signal peptide" evidence="8">
    <location>
        <begin position="1"/>
        <end position="19"/>
    </location>
</feature>
<reference evidence="9 10" key="1">
    <citation type="submission" date="2020-08" db="EMBL/GenBank/DDBJ databases">
        <title>Genomic Encyclopedia of Type Strains, Phase IV (KMG-IV): sequencing the most valuable type-strain genomes for metagenomic binning, comparative biology and taxonomic classification.</title>
        <authorList>
            <person name="Goeker M."/>
        </authorList>
    </citation>
    <scope>NUCLEOTIDE SEQUENCE [LARGE SCALE GENOMIC DNA]</scope>
    <source>
        <strain evidence="9 10">DSM 25335</strain>
    </source>
</reference>
<dbReference type="InterPro" id="IPR000527">
    <property type="entry name" value="Flag_Lring"/>
</dbReference>
<dbReference type="RefSeq" id="WP_183254111.1">
    <property type="nucleotide sequence ID" value="NZ_BAAAFF010000002.1"/>
</dbReference>
<dbReference type="NCBIfam" id="NF001305">
    <property type="entry name" value="PRK00249.1-5"/>
    <property type="match status" value="1"/>
</dbReference>
<comment type="function">
    <text evidence="1 7">Assembles around the rod to form the L-ring and probably protects the motor/basal body from shearing forces during rotation.</text>
</comment>
<gene>
    <name evidence="7" type="primary">flgH</name>
    <name evidence="9" type="ORF">HNQ67_001567</name>
</gene>
<evidence type="ECO:0000313" key="10">
    <source>
        <dbReference type="Proteomes" id="UP000566663"/>
    </source>
</evidence>
<keyword evidence="5 7" id="KW-0975">Bacterial flagellum</keyword>
<keyword evidence="7" id="KW-0449">Lipoprotein</keyword>
<keyword evidence="10" id="KW-1185">Reference proteome</keyword>
<proteinExistence type="inferred from homology"/>
<dbReference type="Pfam" id="PF02107">
    <property type="entry name" value="FlgH"/>
    <property type="match status" value="1"/>
</dbReference>
<evidence type="ECO:0000313" key="9">
    <source>
        <dbReference type="EMBL" id="MBB5292047.1"/>
    </source>
</evidence>
<keyword evidence="9" id="KW-0969">Cilium</keyword>
<evidence type="ECO:0000256" key="3">
    <source>
        <dbReference type="ARBA" id="ARBA00022729"/>
    </source>
</evidence>
<dbReference type="GO" id="GO:0009427">
    <property type="term" value="C:bacterial-type flagellum basal body, distal rod, L ring"/>
    <property type="evidence" value="ECO:0007669"/>
    <property type="project" value="InterPro"/>
</dbReference>
<comment type="subcellular location">
    <subcellularLocation>
        <location evidence="7">Cell outer membrane</location>
        <topology evidence="7">Lipid-anchor</topology>
    </subcellularLocation>
    <subcellularLocation>
        <location evidence="7">Bacterial flagellum basal body</location>
    </subcellularLocation>
</comment>
<sequence length="248" mass="26048">MRTALIVTAAALTSTLALGACSTAVEAVRGPELAPIGYPAALVPTSQVYLPSPEQQRADRAASANSLWRTGARTFFGDQRARRVGDILTVNIDIDDRAQTQNSTARSRSNEMTGGVTNFFGLENSLGRAFPGGFDPGSLVGLAGESSANGTGSVSRSEKVSLTIAAVVTDVLANGNMVIQGRQEVRTNREVRELTVAGIVRPEDISSANTIAHTQIAEARISYGGRGDISRVQATPAAQSLVERFSPF</sequence>
<evidence type="ECO:0000256" key="7">
    <source>
        <dbReference type="HAMAP-Rule" id="MF_00415"/>
    </source>
</evidence>
<comment type="subunit">
    <text evidence="7">The basal body constitutes a major portion of the flagellar organelle and consists of four rings (L,P,S, and M) mounted on a central rod.</text>
</comment>
<dbReference type="GO" id="GO:0003774">
    <property type="term" value="F:cytoskeletal motor activity"/>
    <property type="evidence" value="ECO:0007669"/>
    <property type="project" value="InterPro"/>
</dbReference>
<keyword evidence="4 7" id="KW-0472">Membrane</keyword>
<dbReference type="Proteomes" id="UP000566663">
    <property type="component" value="Unassembled WGS sequence"/>
</dbReference>
<keyword evidence="9" id="KW-0966">Cell projection</keyword>
<keyword evidence="3 7" id="KW-0732">Signal</keyword>
<dbReference type="HAMAP" id="MF_00415">
    <property type="entry name" value="FlgH"/>
    <property type="match status" value="1"/>
</dbReference>
<evidence type="ECO:0000256" key="6">
    <source>
        <dbReference type="ARBA" id="ARBA00023237"/>
    </source>
</evidence>
<dbReference type="PRINTS" id="PR01008">
    <property type="entry name" value="FLGLRINGFLGH"/>
</dbReference>
<organism evidence="9 10">
    <name type="scientific">Brevundimonas basaltis</name>
    <dbReference type="NCBI Taxonomy" id="472166"/>
    <lineage>
        <taxon>Bacteria</taxon>
        <taxon>Pseudomonadati</taxon>
        <taxon>Pseudomonadota</taxon>
        <taxon>Alphaproteobacteria</taxon>
        <taxon>Caulobacterales</taxon>
        <taxon>Caulobacteraceae</taxon>
        <taxon>Brevundimonas</taxon>
    </lineage>
</organism>
<evidence type="ECO:0000256" key="8">
    <source>
        <dbReference type="SAM" id="SignalP"/>
    </source>
</evidence>
<dbReference type="PANTHER" id="PTHR34933:SF1">
    <property type="entry name" value="FLAGELLAR L-RING PROTEIN"/>
    <property type="match status" value="1"/>
</dbReference>
<dbReference type="GO" id="GO:0009279">
    <property type="term" value="C:cell outer membrane"/>
    <property type="evidence" value="ECO:0007669"/>
    <property type="project" value="UniProtKB-SubCell"/>
</dbReference>
<dbReference type="GO" id="GO:0071973">
    <property type="term" value="P:bacterial-type flagellum-dependent cell motility"/>
    <property type="evidence" value="ECO:0007669"/>
    <property type="project" value="InterPro"/>
</dbReference>
<keyword evidence="6 7" id="KW-0998">Cell outer membrane</keyword>
<evidence type="ECO:0000256" key="2">
    <source>
        <dbReference type="ARBA" id="ARBA00006929"/>
    </source>
</evidence>
<comment type="similarity">
    <text evidence="2 7">Belongs to the FlgH family.</text>
</comment>